<dbReference type="Proteomes" id="UP001595752">
    <property type="component" value="Unassembled WGS sequence"/>
</dbReference>
<accession>A0ABV8B7R0</accession>
<feature type="domain" description="Integrase SAM-like N-terminal" evidence="3">
    <location>
        <begin position="65"/>
        <end position="121"/>
    </location>
</feature>
<dbReference type="InterPro" id="IPR011010">
    <property type="entry name" value="DNA_brk_join_enz"/>
</dbReference>
<dbReference type="InterPro" id="IPR004107">
    <property type="entry name" value="Integrase_SAM-like_N"/>
</dbReference>
<evidence type="ECO:0000259" key="3">
    <source>
        <dbReference type="Pfam" id="PF14659"/>
    </source>
</evidence>
<proteinExistence type="predicted"/>
<protein>
    <submittedName>
        <fullName evidence="4">Arm DNA-binding domain-containing protein</fullName>
    </submittedName>
</protein>
<organism evidence="4 5">
    <name type="scientific">Bacillus songklensis</name>
    <dbReference type="NCBI Taxonomy" id="1069116"/>
    <lineage>
        <taxon>Bacteria</taxon>
        <taxon>Bacillati</taxon>
        <taxon>Bacillota</taxon>
        <taxon>Bacilli</taxon>
        <taxon>Bacillales</taxon>
        <taxon>Bacillaceae</taxon>
        <taxon>Bacillus</taxon>
    </lineage>
</organism>
<gene>
    <name evidence="4" type="ORF">ACFOU2_21315</name>
</gene>
<keyword evidence="1 4" id="KW-0238">DNA-binding</keyword>
<sequence>MKTTERYLHIFGNELTRFHVTDPETGKRKEISKGGFKTKKEVSTALTQALAEVETGGCIKPTTLTLIDFYKEYVSTRVEGNLRPNTIKSYRDAQKHVERIIGHAILDKLTALHLNQFIKKLKDEGYQTHTKHMVNVQMENSFLPPPAINNLSIWLVSGIEATHMLKKRQETCSCLWCILINHENSCRLSLL</sequence>
<comment type="caution">
    <text evidence="4">The sequence shown here is derived from an EMBL/GenBank/DDBJ whole genome shotgun (WGS) entry which is preliminary data.</text>
</comment>
<dbReference type="RefSeq" id="WP_377918689.1">
    <property type="nucleotide sequence ID" value="NZ_JBHRZT010000072.1"/>
</dbReference>
<evidence type="ECO:0000313" key="5">
    <source>
        <dbReference type="Proteomes" id="UP001595752"/>
    </source>
</evidence>
<dbReference type="GO" id="GO:0003677">
    <property type="term" value="F:DNA binding"/>
    <property type="evidence" value="ECO:0007669"/>
    <property type="project" value="UniProtKB-KW"/>
</dbReference>
<evidence type="ECO:0000259" key="2">
    <source>
        <dbReference type="Pfam" id="PF14657"/>
    </source>
</evidence>
<name>A0ABV8B7R0_9BACI</name>
<dbReference type="EMBL" id="JBHRZT010000072">
    <property type="protein sequence ID" value="MFC3885875.1"/>
    <property type="molecule type" value="Genomic_DNA"/>
</dbReference>
<dbReference type="Pfam" id="PF14657">
    <property type="entry name" value="Arm-DNA-bind_4"/>
    <property type="match status" value="1"/>
</dbReference>
<keyword evidence="5" id="KW-1185">Reference proteome</keyword>
<dbReference type="Gene3D" id="1.10.150.130">
    <property type="match status" value="1"/>
</dbReference>
<evidence type="ECO:0000256" key="1">
    <source>
        <dbReference type="ARBA" id="ARBA00023125"/>
    </source>
</evidence>
<dbReference type="SUPFAM" id="SSF56349">
    <property type="entry name" value="DNA breaking-rejoining enzymes"/>
    <property type="match status" value="1"/>
</dbReference>
<dbReference type="InterPro" id="IPR028259">
    <property type="entry name" value="AP2-like_int_N"/>
</dbReference>
<reference evidence="5" key="1">
    <citation type="journal article" date="2019" name="Int. J. Syst. Evol. Microbiol.">
        <title>The Global Catalogue of Microorganisms (GCM) 10K type strain sequencing project: providing services to taxonomists for standard genome sequencing and annotation.</title>
        <authorList>
            <consortium name="The Broad Institute Genomics Platform"/>
            <consortium name="The Broad Institute Genome Sequencing Center for Infectious Disease"/>
            <person name="Wu L."/>
            <person name="Ma J."/>
        </authorList>
    </citation>
    <scope>NUCLEOTIDE SEQUENCE [LARGE SCALE GENOMIC DNA]</scope>
    <source>
        <strain evidence="5">CCUG 61889</strain>
    </source>
</reference>
<dbReference type="InterPro" id="IPR010998">
    <property type="entry name" value="Integrase_recombinase_N"/>
</dbReference>
<feature type="domain" description="AP2-like integrase N-terminal" evidence="2">
    <location>
        <begin position="21"/>
        <end position="56"/>
    </location>
</feature>
<dbReference type="Pfam" id="PF14659">
    <property type="entry name" value="Phage_int_SAM_3"/>
    <property type="match status" value="1"/>
</dbReference>
<evidence type="ECO:0000313" key="4">
    <source>
        <dbReference type="EMBL" id="MFC3885875.1"/>
    </source>
</evidence>